<proteinExistence type="predicted"/>
<reference evidence="2" key="1">
    <citation type="journal article" date="2017" name="Mycologia">
        <title>Fusarium algeriense, sp. nov., a novel toxigenic crown rot pathogen of durum wheat from Algeria is nested in the Fusarium burgessii species complex.</title>
        <authorList>
            <person name="Laraba I."/>
            <person name="Keddad A."/>
            <person name="Boureghda H."/>
            <person name="Abdallah N."/>
            <person name="Vaughan M.M."/>
            <person name="Proctor R.H."/>
            <person name="Busman M."/>
            <person name="O'Donnell K."/>
        </authorList>
    </citation>
    <scope>NUCLEOTIDE SEQUENCE</scope>
    <source>
        <strain evidence="2">NRRL 25174</strain>
    </source>
</reference>
<gene>
    <name evidence="2" type="ORF">FBEOM_2610</name>
</gene>
<comment type="caution">
    <text evidence="2">The sequence shown here is derived from an EMBL/GenBank/DDBJ whole genome shotgun (WGS) entry which is preliminary data.</text>
</comment>
<sequence length="150" mass="16447">MCNSLFPVQPLRSGWLTTIGSRHIPDKLELKNTTLISSSKPLGQKAKPYLVLDDNSLSRSLEMGMTDEDIMSSAGGIRSTGHNMLTRGNALLSPFHDNLSPSFVDPVLSGYSFGLDTGQKQQAEETKKAPEGAETAQKVWKQQIEADKRK</sequence>
<protein>
    <submittedName>
        <fullName evidence="2">Uncharacterized protein</fullName>
    </submittedName>
</protein>
<evidence type="ECO:0000313" key="2">
    <source>
        <dbReference type="EMBL" id="KAF4343468.1"/>
    </source>
</evidence>
<accession>A0A9P5E354</accession>
<evidence type="ECO:0000313" key="3">
    <source>
        <dbReference type="Proteomes" id="UP000730481"/>
    </source>
</evidence>
<dbReference type="AlphaFoldDB" id="A0A9P5E354"/>
<reference evidence="2" key="2">
    <citation type="submission" date="2020-02" db="EMBL/GenBank/DDBJ databases">
        <title>Identification and distribution of gene clusters putatively required for synthesis of sphingolipid metabolism inhibitors in phylogenetically diverse species of the filamentous fungus Fusarium.</title>
        <authorList>
            <person name="Kim H.-S."/>
            <person name="Busman M."/>
            <person name="Brown D.W."/>
            <person name="Divon H."/>
            <person name="Uhlig S."/>
            <person name="Proctor R.H."/>
        </authorList>
    </citation>
    <scope>NUCLEOTIDE SEQUENCE</scope>
    <source>
        <strain evidence="2">NRRL 25174</strain>
    </source>
</reference>
<dbReference type="EMBL" id="PVQB02000090">
    <property type="protein sequence ID" value="KAF4343468.1"/>
    <property type="molecule type" value="Genomic_DNA"/>
</dbReference>
<name>A0A9P5E354_9HYPO</name>
<evidence type="ECO:0000256" key="1">
    <source>
        <dbReference type="SAM" id="MobiDB-lite"/>
    </source>
</evidence>
<dbReference type="OrthoDB" id="5946976at2759"/>
<feature type="compositionally biased region" description="Basic and acidic residues" evidence="1">
    <location>
        <begin position="122"/>
        <end position="131"/>
    </location>
</feature>
<dbReference type="Proteomes" id="UP000730481">
    <property type="component" value="Unassembled WGS sequence"/>
</dbReference>
<keyword evidence="3" id="KW-1185">Reference proteome</keyword>
<organism evidence="2 3">
    <name type="scientific">Fusarium beomiforme</name>
    <dbReference type="NCBI Taxonomy" id="44412"/>
    <lineage>
        <taxon>Eukaryota</taxon>
        <taxon>Fungi</taxon>
        <taxon>Dikarya</taxon>
        <taxon>Ascomycota</taxon>
        <taxon>Pezizomycotina</taxon>
        <taxon>Sordariomycetes</taxon>
        <taxon>Hypocreomycetidae</taxon>
        <taxon>Hypocreales</taxon>
        <taxon>Nectriaceae</taxon>
        <taxon>Fusarium</taxon>
        <taxon>Fusarium burgessii species complex</taxon>
    </lineage>
</organism>
<feature type="region of interest" description="Disordered" evidence="1">
    <location>
        <begin position="117"/>
        <end position="150"/>
    </location>
</feature>